<comment type="caution">
    <text evidence="2">The sequence shown here is derived from an EMBL/GenBank/DDBJ whole genome shotgun (WGS) entry which is preliminary data.</text>
</comment>
<reference evidence="2 3" key="1">
    <citation type="submission" date="2024-04" db="EMBL/GenBank/DDBJ databases">
        <title>The reference genome of an endangered Asteraceae, Deinandra increscens subsp. villosa, native to the Central Coast of California.</title>
        <authorList>
            <person name="Guilliams M."/>
            <person name="Hasenstab-Lehman K."/>
            <person name="Meyer R."/>
            <person name="Mcevoy S."/>
        </authorList>
    </citation>
    <scope>NUCLEOTIDE SEQUENCE [LARGE SCALE GENOMIC DNA]</scope>
    <source>
        <tissue evidence="2">Leaf</tissue>
    </source>
</reference>
<evidence type="ECO:0008006" key="4">
    <source>
        <dbReference type="Google" id="ProtNLM"/>
    </source>
</evidence>
<feature type="compositionally biased region" description="Basic and acidic residues" evidence="1">
    <location>
        <begin position="67"/>
        <end position="91"/>
    </location>
</feature>
<dbReference type="SUPFAM" id="SSF54928">
    <property type="entry name" value="RNA-binding domain, RBD"/>
    <property type="match status" value="1"/>
</dbReference>
<gene>
    <name evidence="2" type="ORF">SSX86_029312</name>
</gene>
<accession>A0AAP0CEJ6</accession>
<dbReference type="GO" id="GO:0003676">
    <property type="term" value="F:nucleic acid binding"/>
    <property type="evidence" value="ECO:0007669"/>
    <property type="project" value="InterPro"/>
</dbReference>
<feature type="compositionally biased region" description="Polar residues" evidence="1">
    <location>
        <begin position="389"/>
        <end position="400"/>
    </location>
</feature>
<evidence type="ECO:0000313" key="3">
    <source>
        <dbReference type="Proteomes" id="UP001408789"/>
    </source>
</evidence>
<sequence length="749" mass="84225">MDQCSKVGSVIDVYMPMRPAVTGKKSAFVRFVRGSDVSNLIYRIRNLWIGNFRLYADVARFKRGSKPRVENDHKNNKDVGDIREVRNQKGENGAKLDEGNYVWKKKEAVVINVGNKEAANNLIPKTSVNVKVAEPNIGSKPVSGKEVSTSSSEVLKKDGMPAMGEVGTGSLVVDIGSIPEDMIVGGEEFSSSLCLKVNNIFSMRNLPQLVLNEGFEDVGFRYLGGLWVRVDCGSKAECTKFSKCEGLRPIFHSCLRPRSDFVIKERVIWVEVRGLPLCTWNNAVLHHIAKHWGEPLFGEDDIEEPLSCGKVCILTSRLSRIQEEACVMVQGKKYKIEVVEVQSWSPCFDRGGGAETDSEEDEDEVELSDEDNVSLENEVQDREEENFKVSAQSEEVNSSTDDNKEANYCVDGSDPCNMKAFLENFELGKTVSLSLSVPPGYERINKRDEEEVSKNSRNVSGSYANYCAPLGGDGSGLNTSYGAGLDNLDYNQRNCDNNSLHMEEMGSGYVAAGGAGLGKFGRPPFDQKPLEDNVLDSEDTISMDTKKEVIFKMRGKQDKVVKESWEHRDSLKHGDCFIRFKEKLKLVKSSLRVWNKARLLEEQRASDTLKARIDGIEIQMELGANLHDLNIERISAIRELKEIEKRKFLEASQKIKTKWTLEGDENSKFFHAYLKKRRRLATIRGIKHNGVWIENPEDIKNIFFEYHGGRFARTTSNGELLVPASSFRMVDVEQVDMLCRRPTLGDIKM</sequence>
<dbReference type="AlphaFoldDB" id="A0AAP0CEJ6"/>
<dbReference type="Proteomes" id="UP001408789">
    <property type="component" value="Unassembled WGS sequence"/>
</dbReference>
<feature type="compositionally biased region" description="Acidic residues" evidence="1">
    <location>
        <begin position="356"/>
        <end position="373"/>
    </location>
</feature>
<evidence type="ECO:0000256" key="1">
    <source>
        <dbReference type="SAM" id="MobiDB-lite"/>
    </source>
</evidence>
<feature type="region of interest" description="Disordered" evidence="1">
    <location>
        <begin position="66"/>
        <end position="91"/>
    </location>
</feature>
<protein>
    <recommendedName>
        <fullName evidence="4">DUF4283 domain-containing protein</fullName>
    </recommendedName>
</protein>
<dbReference type="EMBL" id="JBCNJP010000027">
    <property type="protein sequence ID" value="KAK9052682.1"/>
    <property type="molecule type" value="Genomic_DNA"/>
</dbReference>
<keyword evidence="3" id="KW-1185">Reference proteome</keyword>
<feature type="region of interest" description="Disordered" evidence="1">
    <location>
        <begin position="349"/>
        <end position="406"/>
    </location>
</feature>
<proteinExistence type="predicted"/>
<evidence type="ECO:0000313" key="2">
    <source>
        <dbReference type="EMBL" id="KAK9052682.1"/>
    </source>
</evidence>
<name>A0AAP0CEJ6_9ASTR</name>
<organism evidence="2 3">
    <name type="scientific">Deinandra increscens subsp. villosa</name>
    <dbReference type="NCBI Taxonomy" id="3103831"/>
    <lineage>
        <taxon>Eukaryota</taxon>
        <taxon>Viridiplantae</taxon>
        <taxon>Streptophyta</taxon>
        <taxon>Embryophyta</taxon>
        <taxon>Tracheophyta</taxon>
        <taxon>Spermatophyta</taxon>
        <taxon>Magnoliopsida</taxon>
        <taxon>eudicotyledons</taxon>
        <taxon>Gunneridae</taxon>
        <taxon>Pentapetalae</taxon>
        <taxon>asterids</taxon>
        <taxon>campanulids</taxon>
        <taxon>Asterales</taxon>
        <taxon>Asteraceae</taxon>
        <taxon>Asteroideae</taxon>
        <taxon>Heliantheae alliance</taxon>
        <taxon>Madieae</taxon>
        <taxon>Madiinae</taxon>
        <taxon>Deinandra</taxon>
    </lineage>
</organism>
<dbReference type="InterPro" id="IPR035979">
    <property type="entry name" value="RBD_domain_sf"/>
</dbReference>